<gene>
    <name evidence="3" type="ORF">UFOVP1019_37</name>
    <name evidence="4" type="ORF">UFOVP1618_11</name>
    <name evidence="1" type="ORF">UFOVP846_49</name>
    <name evidence="2" type="ORF">UFOVP940_39</name>
</gene>
<protein>
    <submittedName>
        <fullName evidence="1">Uncharacterized protein</fullName>
    </submittedName>
</protein>
<organism evidence="1">
    <name type="scientific">uncultured Caudovirales phage</name>
    <dbReference type="NCBI Taxonomy" id="2100421"/>
    <lineage>
        <taxon>Viruses</taxon>
        <taxon>Duplodnaviria</taxon>
        <taxon>Heunggongvirae</taxon>
        <taxon>Uroviricota</taxon>
        <taxon>Caudoviricetes</taxon>
        <taxon>Peduoviridae</taxon>
        <taxon>Maltschvirus</taxon>
        <taxon>Maltschvirus maltsch</taxon>
    </lineage>
</organism>
<proteinExistence type="predicted"/>
<evidence type="ECO:0000313" key="2">
    <source>
        <dbReference type="EMBL" id="CAB4173222.1"/>
    </source>
</evidence>
<sequence length="110" mass="12533">MNLEQLNENRIEQALTKLSNSDDDHAAWAGQVKYLEEGLKQAKAHSFLLAEGTVAEREAKAVASLKYADAVLAWTEALKQFKKIDNERNHEIRIIDIWRTLSSNRRQGNV</sequence>
<evidence type="ECO:0000313" key="1">
    <source>
        <dbReference type="EMBL" id="CAB4166740.1"/>
    </source>
</evidence>
<name>A0A6J5P494_9CAUD</name>
<accession>A0A6J5P494</accession>
<dbReference type="EMBL" id="LR796779">
    <property type="protein sequence ID" value="CAB4166740.1"/>
    <property type="molecule type" value="Genomic_DNA"/>
</dbReference>
<evidence type="ECO:0000313" key="3">
    <source>
        <dbReference type="EMBL" id="CAB4178636.1"/>
    </source>
</evidence>
<dbReference type="EMBL" id="LR796891">
    <property type="protein sequence ID" value="CAB4173222.1"/>
    <property type="molecule type" value="Genomic_DNA"/>
</dbReference>
<reference evidence="1" key="1">
    <citation type="submission" date="2020-04" db="EMBL/GenBank/DDBJ databases">
        <authorList>
            <person name="Chiriac C."/>
            <person name="Salcher M."/>
            <person name="Ghai R."/>
            <person name="Kavagutti S V."/>
        </authorList>
    </citation>
    <scope>NUCLEOTIDE SEQUENCE</scope>
</reference>
<dbReference type="EMBL" id="LR796969">
    <property type="protein sequence ID" value="CAB4178636.1"/>
    <property type="molecule type" value="Genomic_DNA"/>
</dbReference>
<evidence type="ECO:0000313" key="4">
    <source>
        <dbReference type="EMBL" id="CAB4219464.1"/>
    </source>
</evidence>
<dbReference type="EMBL" id="LR797482">
    <property type="protein sequence ID" value="CAB4219464.1"/>
    <property type="molecule type" value="Genomic_DNA"/>
</dbReference>